<keyword evidence="2" id="KW-0812">Transmembrane</keyword>
<feature type="compositionally biased region" description="Polar residues" evidence="1">
    <location>
        <begin position="166"/>
        <end position="175"/>
    </location>
</feature>
<dbReference type="EMBL" id="BSDC01000001">
    <property type="protein sequence ID" value="GLH66230.1"/>
    <property type="molecule type" value="Genomic_DNA"/>
</dbReference>
<comment type="caution">
    <text evidence="3">The sequence shown here is derived from an EMBL/GenBank/DDBJ whole genome shotgun (WGS) entry which is preliminary data.</text>
</comment>
<evidence type="ECO:0008006" key="5">
    <source>
        <dbReference type="Google" id="ProtNLM"/>
    </source>
</evidence>
<evidence type="ECO:0000256" key="1">
    <source>
        <dbReference type="SAM" id="MobiDB-lite"/>
    </source>
</evidence>
<evidence type="ECO:0000313" key="4">
    <source>
        <dbReference type="Proteomes" id="UP001165044"/>
    </source>
</evidence>
<keyword evidence="2" id="KW-1133">Transmembrane helix</keyword>
<gene>
    <name evidence="3" type="ORF">GETHED_05940</name>
</gene>
<proteinExistence type="predicted"/>
<evidence type="ECO:0000256" key="2">
    <source>
        <dbReference type="SAM" id="Phobius"/>
    </source>
</evidence>
<organism evidence="3 4">
    <name type="scientific">Geothrix edaphica</name>
    <dbReference type="NCBI Taxonomy" id="2927976"/>
    <lineage>
        <taxon>Bacteria</taxon>
        <taxon>Pseudomonadati</taxon>
        <taxon>Acidobacteriota</taxon>
        <taxon>Holophagae</taxon>
        <taxon>Holophagales</taxon>
        <taxon>Holophagaceae</taxon>
        <taxon>Geothrix</taxon>
    </lineage>
</organism>
<protein>
    <recommendedName>
        <fullName evidence="5">Type II secretion system protein</fullName>
    </recommendedName>
</protein>
<keyword evidence="4" id="KW-1185">Reference proteome</keyword>
<dbReference type="RefSeq" id="WP_285606308.1">
    <property type="nucleotide sequence ID" value="NZ_BSDC01000001.1"/>
</dbReference>
<dbReference type="Proteomes" id="UP001165044">
    <property type="component" value="Unassembled WGS sequence"/>
</dbReference>
<feature type="transmembrane region" description="Helical" evidence="2">
    <location>
        <begin position="12"/>
        <end position="30"/>
    </location>
</feature>
<sequence>MRSTPPARTQRGFTMALALALVVAMGVMLMKMGPRLSAEVQRENEAELIFRGEAIATALRVYFAQMKRYPTDLDEVMKVRPRILRQKYLDPMTSSGEWQFVTQVQAGASGDTQGLPIVGVRSRSDKDSIHAYQGKTLVKDWLFTADENLLGGGAITENERTRRGLQGTTPTPRKP</sequence>
<reference evidence="3" key="1">
    <citation type="journal article" date="2023" name="Antonie Van Leeuwenhoek">
        <title>Mesoterricola silvestris gen. nov., sp. nov., Mesoterricola sediminis sp. nov., Geothrix oryzae sp. nov., Geothrix edaphica sp. nov., Geothrix rubra sp. nov., and Geothrix limicola sp. nov., six novel members of Acidobacteriota isolated from soils.</title>
        <authorList>
            <person name="Itoh H."/>
            <person name="Sugisawa Y."/>
            <person name="Mise K."/>
            <person name="Xu Z."/>
            <person name="Kuniyasu M."/>
            <person name="Ushijima N."/>
            <person name="Kawano K."/>
            <person name="Kobayashi E."/>
            <person name="Shiratori Y."/>
            <person name="Masuda Y."/>
            <person name="Senoo K."/>
        </authorList>
    </citation>
    <scope>NUCLEOTIDE SEQUENCE</scope>
    <source>
        <strain evidence="3">Red802</strain>
    </source>
</reference>
<keyword evidence="2" id="KW-0472">Membrane</keyword>
<feature type="region of interest" description="Disordered" evidence="1">
    <location>
        <begin position="154"/>
        <end position="175"/>
    </location>
</feature>
<accession>A0ABQ5PVX0</accession>
<evidence type="ECO:0000313" key="3">
    <source>
        <dbReference type="EMBL" id="GLH66230.1"/>
    </source>
</evidence>
<name>A0ABQ5PVX0_9BACT</name>